<dbReference type="NCBIfam" id="TIGR04056">
    <property type="entry name" value="OMP_RagA_SusC"/>
    <property type="match status" value="1"/>
</dbReference>
<organism evidence="1 2">
    <name type="scientific">Niabella ginsengisoli</name>
    <dbReference type="NCBI Taxonomy" id="522298"/>
    <lineage>
        <taxon>Bacteria</taxon>
        <taxon>Pseudomonadati</taxon>
        <taxon>Bacteroidota</taxon>
        <taxon>Chitinophagia</taxon>
        <taxon>Chitinophagales</taxon>
        <taxon>Chitinophagaceae</taxon>
        <taxon>Niabella</taxon>
    </lineage>
</organism>
<dbReference type="SUPFAM" id="SSF56935">
    <property type="entry name" value="Porins"/>
    <property type="match status" value="1"/>
</dbReference>
<gene>
    <name evidence="1" type="ORF">MKP09_08105</name>
</gene>
<proteinExistence type="predicted"/>
<comment type="caution">
    <text evidence="1">The sequence shown here is derived from an EMBL/GenBank/DDBJ whole genome shotgun (WGS) entry which is preliminary data.</text>
</comment>
<dbReference type="RefSeq" id="WP_240829423.1">
    <property type="nucleotide sequence ID" value="NZ_JAKWBL010000001.1"/>
</dbReference>
<accession>A0ABS9SHR1</accession>
<dbReference type="Proteomes" id="UP001202248">
    <property type="component" value="Unassembled WGS sequence"/>
</dbReference>
<dbReference type="InterPro" id="IPR023996">
    <property type="entry name" value="TonB-dep_OMP_SusC/RagA"/>
</dbReference>
<sequence length="804" mass="91428">MSAHPKLRNSRSCYFYENAQEAVLTRNPLSKDATYSLEKIDKTAAGENPTLYPAVDWLDFVTRKVTTTQNYNLGISGGGQLAKYNVSANYTTDNGLLKVEPINDFNSNVRFNVFNFLSNVDINLTKSTQLVARVKANLQDYNGPPSSGTEAYGQAIRSNPVLFQPVYTPGENQSYIKHPLFGNFDDGQYLNAYAEIVKGYSEKRRSNLSFQTELYQDLSSIITEGLKFRGLLNVTRRSYFEQSRVYNPFYYTPVIDPVTKQVSSYFQLNPQTGTEYLNFEPGKRELTAVVYGEAQVSYNRTFAQKHGISASLISTLRNEVFTPQDQDENSLIKTLPKRNISFSGNASYIFDERYYAQFTFGYNGSEKFAAGSRWGFFPSFGVAWSVHKEKFMEGLWPTISNLRFRATHGWIGYDNISDERFFYLSKVDLNDGGRGYTFGLPKTGSYLLSGVSIDRYANPFVNWEISRQTNLGIDLGMFKGALTFSGDFYNQFRYNIVQNRAAIPASTGLQAPVRANLGEYKSKGFEGELSYTKSVTKDLYFQGRGTFTYSTGEYVYYEEPNFQYDYLSRIGLHSNQVRGYIAERLFIDDNEVFNSPEQQFGGEPVLGGDIKYVDVNKDGVINSNDRVPIGLPTTPEISYGFGLTTGYKSFDFSFFFSGLARTSLFINPIYYDVDDEKYGVAPFGSVAAPNAVLQVWADSYWSEEHQDIYARWPRLSQTPTNNNSQTSTFWMRNGNLLRLKQVDIGYNLNQSILKRYKMNGLRIYFSGTNLFKWSPFKLWDPELGGYGLGYPLQRVFNFGININI</sequence>
<dbReference type="EMBL" id="JAKWBL010000001">
    <property type="protein sequence ID" value="MCH5597870.1"/>
    <property type="molecule type" value="Genomic_DNA"/>
</dbReference>
<name>A0ABS9SHR1_9BACT</name>
<evidence type="ECO:0000313" key="1">
    <source>
        <dbReference type="EMBL" id="MCH5597870.1"/>
    </source>
</evidence>
<protein>
    <submittedName>
        <fullName evidence="1">SusC/RagA family TonB-linked outer membrane protein</fullName>
    </submittedName>
</protein>
<keyword evidence="2" id="KW-1185">Reference proteome</keyword>
<evidence type="ECO:0000313" key="2">
    <source>
        <dbReference type="Proteomes" id="UP001202248"/>
    </source>
</evidence>
<reference evidence="1 2" key="1">
    <citation type="submission" date="2022-02" db="EMBL/GenBank/DDBJ databases">
        <authorList>
            <person name="Min J."/>
        </authorList>
    </citation>
    <scope>NUCLEOTIDE SEQUENCE [LARGE SCALE GENOMIC DNA]</scope>
    <source>
        <strain evidence="1 2">GR10-1</strain>
    </source>
</reference>